<dbReference type="EMBL" id="PJRP01000022">
    <property type="protein sequence ID" value="PLP96862.1"/>
    <property type="molecule type" value="Genomic_DNA"/>
</dbReference>
<dbReference type="GO" id="GO:0005829">
    <property type="term" value="C:cytosol"/>
    <property type="evidence" value="ECO:0007669"/>
    <property type="project" value="TreeGrafter"/>
</dbReference>
<feature type="domain" description="HTH lysR-type" evidence="5">
    <location>
        <begin position="1"/>
        <end position="58"/>
    </location>
</feature>
<dbReference type="FunFam" id="1.10.10.10:FF:000001">
    <property type="entry name" value="LysR family transcriptional regulator"/>
    <property type="match status" value="1"/>
</dbReference>
<keyword evidence="2" id="KW-0805">Transcription regulation</keyword>
<dbReference type="InterPro" id="IPR036390">
    <property type="entry name" value="WH_DNA-bd_sf"/>
</dbReference>
<evidence type="ECO:0000256" key="3">
    <source>
        <dbReference type="ARBA" id="ARBA00023125"/>
    </source>
</evidence>
<keyword evidence="3" id="KW-0238">DNA-binding</keyword>
<comment type="similarity">
    <text evidence="1">Belongs to the LysR transcriptional regulatory family.</text>
</comment>
<reference evidence="6 7" key="1">
    <citation type="submission" date="2017-12" db="EMBL/GenBank/DDBJ databases">
        <title>Genome sequence of the active heterotrophic nitrifier-denitrifier, Cupriavidus pauculus UM1.</title>
        <authorList>
            <person name="Putonti C."/>
            <person name="Castignetti D."/>
        </authorList>
    </citation>
    <scope>NUCLEOTIDE SEQUENCE [LARGE SCALE GENOMIC DNA]</scope>
    <source>
        <strain evidence="6 7">UM1</strain>
    </source>
</reference>
<dbReference type="STRING" id="82633.GCA_000974605_02541"/>
<dbReference type="PRINTS" id="PR00039">
    <property type="entry name" value="HTHLYSR"/>
</dbReference>
<dbReference type="InterPro" id="IPR050950">
    <property type="entry name" value="HTH-type_LysR_regulators"/>
</dbReference>
<accession>A0A2N5C3S3</accession>
<dbReference type="Gene3D" id="3.40.190.290">
    <property type="match status" value="1"/>
</dbReference>
<evidence type="ECO:0000256" key="2">
    <source>
        <dbReference type="ARBA" id="ARBA00023015"/>
    </source>
</evidence>
<name>A0A2N5C3S3_9BURK</name>
<sequence>METRDLDYVLAVGAHGGIGRAAEALGMTQPALTKAIQRVEAQLGVPLFERTTLGMRVTQAGTVFLERARRIRLEYDDAIKEMRGIQTGEQGLLRLGYSPSMPNALVLGACQQLLRERPVARLRLSMRVARELMDQVQAGELDLAVAPLPRQANPALATRELFTDRLAVVADENHPLQRRRDLTLADLVGQQWLLPTGHVLIRQQIDSAFASIGLPAPMLRVETDFGSATLFDLVRGTEMLCIAGSTTNSKRLGLRPIALRADALDLGRRVGVITRAGAYLSPLAQRMIDILEAHVE</sequence>
<dbReference type="InterPro" id="IPR036388">
    <property type="entry name" value="WH-like_DNA-bd_sf"/>
</dbReference>
<organism evidence="6 7">
    <name type="scientific">Cupriavidus pauculus</name>
    <dbReference type="NCBI Taxonomy" id="82633"/>
    <lineage>
        <taxon>Bacteria</taxon>
        <taxon>Pseudomonadati</taxon>
        <taxon>Pseudomonadota</taxon>
        <taxon>Betaproteobacteria</taxon>
        <taxon>Burkholderiales</taxon>
        <taxon>Burkholderiaceae</taxon>
        <taxon>Cupriavidus</taxon>
    </lineage>
</organism>
<dbReference type="PANTHER" id="PTHR30419:SF8">
    <property type="entry name" value="NITROGEN ASSIMILATION TRANSCRIPTIONAL ACTIVATOR-RELATED"/>
    <property type="match status" value="1"/>
</dbReference>
<dbReference type="Pfam" id="PF00126">
    <property type="entry name" value="HTH_1"/>
    <property type="match status" value="1"/>
</dbReference>
<dbReference type="RefSeq" id="WP_101685118.1">
    <property type="nucleotide sequence ID" value="NZ_PJRP01000022.1"/>
</dbReference>
<comment type="caution">
    <text evidence="6">The sequence shown here is derived from an EMBL/GenBank/DDBJ whole genome shotgun (WGS) entry which is preliminary data.</text>
</comment>
<gene>
    <name evidence="6" type="ORF">CYJ10_30190</name>
</gene>
<dbReference type="InterPro" id="IPR000847">
    <property type="entry name" value="LysR_HTH_N"/>
</dbReference>
<evidence type="ECO:0000313" key="7">
    <source>
        <dbReference type="Proteomes" id="UP000234341"/>
    </source>
</evidence>
<evidence type="ECO:0000313" key="6">
    <source>
        <dbReference type="EMBL" id="PLP96862.1"/>
    </source>
</evidence>
<keyword evidence="4" id="KW-0804">Transcription</keyword>
<evidence type="ECO:0000259" key="5">
    <source>
        <dbReference type="PROSITE" id="PS50931"/>
    </source>
</evidence>
<dbReference type="OrthoDB" id="9133980at2"/>
<dbReference type="Pfam" id="PF03466">
    <property type="entry name" value="LysR_substrate"/>
    <property type="match status" value="1"/>
</dbReference>
<dbReference type="SUPFAM" id="SSF46785">
    <property type="entry name" value="Winged helix' DNA-binding domain"/>
    <property type="match status" value="1"/>
</dbReference>
<dbReference type="PANTHER" id="PTHR30419">
    <property type="entry name" value="HTH-TYPE TRANSCRIPTIONAL REGULATOR YBHD"/>
    <property type="match status" value="1"/>
</dbReference>
<dbReference type="AlphaFoldDB" id="A0A2N5C3S3"/>
<dbReference type="SUPFAM" id="SSF53850">
    <property type="entry name" value="Periplasmic binding protein-like II"/>
    <property type="match status" value="1"/>
</dbReference>
<evidence type="ECO:0000256" key="1">
    <source>
        <dbReference type="ARBA" id="ARBA00009437"/>
    </source>
</evidence>
<dbReference type="GO" id="GO:0003700">
    <property type="term" value="F:DNA-binding transcription factor activity"/>
    <property type="evidence" value="ECO:0007669"/>
    <property type="project" value="InterPro"/>
</dbReference>
<dbReference type="Proteomes" id="UP000234341">
    <property type="component" value="Unassembled WGS sequence"/>
</dbReference>
<dbReference type="InterPro" id="IPR005119">
    <property type="entry name" value="LysR_subst-bd"/>
</dbReference>
<evidence type="ECO:0000256" key="4">
    <source>
        <dbReference type="ARBA" id="ARBA00023163"/>
    </source>
</evidence>
<protein>
    <submittedName>
        <fullName evidence="6">LysR family transcriptional regulator</fullName>
    </submittedName>
</protein>
<dbReference type="GO" id="GO:0003677">
    <property type="term" value="F:DNA binding"/>
    <property type="evidence" value="ECO:0007669"/>
    <property type="project" value="UniProtKB-KW"/>
</dbReference>
<dbReference type="Gene3D" id="1.10.10.10">
    <property type="entry name" value="Winged helix-like DNA-binding domain superfamily/Winged helix DNA-binding domain"/>
    <property type="match status" value="1"/>
</dbReference>
<proteinExistence type="inferred from homology"/>
<dbReference type="PROSITE" id="PS50931">
    <property type="entry name" value="HTH_LYSR"/>
    <property type="match status" value="1"/>
</dbReference>